<dbReference type="EMBL" id="JBIGHZ010000001">
    <property type="protein sequence ID" value="MFG6447189.1"/>
    <property type="molecule type" value="Genomic_DNA"/>
</dbReference>
<accession>A0ABW7FS81</accession>
<gene>
    <name evidence="9" type="ORF">ACG0Z6_02905</name>
</gene>
<dbReference type="RefSeq" id="WP_394458557.1">
    <property type="nucleotide sequence ID" value="NZ_JBIGHZ010000001.1"/>
</dbReference>
<dbReference type="InterPro" id="IPR050445">
    <property type="entry name" value="Bact_polysacc_biosynth/exp"/>
</dbReference>
<keyword evidence="2" id="KW-1003">Cell membrane</keyword>
<evidence type="ECO:0000313" key="10">
    <source>
        <dbReference type="Proteomes" id="UP001606099"/>
    </source>
</evidence>
<keyword evidence="10" id="KW-1185">Reference proteome</keyword>
<protein>
    <submittedName>
        <fullName evidence="9">Wzz/FepE/Etk N-terminal domain-containing protein</fullName>
    </submittedName>
</protein>
<evidence type="ECO:0000313" key="9">
    <source>
        <dbReference type="EMBL" id="MFG6447189.1"/>
    </source>
</evidence>
<evidence type="ECO:0000256" key="2">
    <source>
        <dbReference type="ARBA" id="ARBA00022475"/>
    </source>
</evidence>
<reference evidence="9 10" key="1">
    <citation type="submission" date="2024-08" db="EMBL/GenBank/DDBJ databases">
        <authorList>
            <person name="Lu H."/>
        </authorList>
    </citation>
    <scope>NUCLEOTIDE SEQUENCE [LARGE SCALE GENOMIC DNA]</scope>
    <source>
        <strain evidence="9 10">BYS180W</strain>
    </source>
</reference>
<dbReference type="InterPro" id="IPR032807">
    <property type="entry name" value="GNVR"/>
</dbReference>
<sequence length="372" mass="40172">MSNAPRTASQDLAYEDDGISLTEVLGALWPKRHLIAGITIAAGLGAYGIALLIPPTYTARTSFISPQAQQNSAAAALASLGALSGIAGAAAGVKSPADQYVALMQSATLSDRIIERFKLDAEYESKFRVDARKELAGNVRIAAGKKDNLISVEVDDEVPQRAAEIANAYVEELKRLSNGLALTEAQQRRQFFELQLGKVKTSLTAAQTALQKTGFSAGALKSEPRSAAEAYARTKAEIAAQEVKIGTLRRTLADNAPEMQQAQAALAGMRSQLAQMEQPLPTGSQQDYISAFREYKYQEALFDVYARQFELARVDEAREGTLIQVLDAATPPEKRSKPKRTMLAAATALAALLLSCMVVLIRHFWQQRSKAA</sequence>
<dbReference type="Proteomes" id="UP001606099">
    <property type="component" value="Unassembled WGS sequence"/>
</dbReference>
<evidence type="ECO:0000256" key="1">
    <source>
        <dbReference type="ARBA" id="ARBA00004651"/>
    </source>
</evidence>
<evidence type="ECO:0000259" key="8">
    <source>
        <dbReference type="Pfam" id="PF13807"/>
    </source>
</evidence>
<comment type="subcellular location">
    <subcellularLocation>
        <location evidence="1">Cell membrane</location>
        <topology evidence="1">Multi-pass membrane protein</topology>
    </subcellularLocation>
</comment>
<name>A0ABW7FS81_9BURK</name>
<comment type="caution">
    <text evidence="9">The sequence shown here is derived from an EMBL/GenBank/DDBJ whole genome shotgun (WGS) entry which is preliminary data.</text>
</comment>
<evidence type="ECO:0000256" key="5">
    <source>
        <dbReference type="ARBA" id="ARBA00023136"/>
    </source>
</evidence>
<keyword evidence="3 6" id="KW-0812">Transmembrane</keyword>
<dbReference type="Pfam" id="PF02706">
    <property type="entry name" value="Wzz"/>
    <property type="match status" value="1"/>
</dbReference>
<organism evidence="9 10">
    <name type="scientific">Roseateles rivi</name>
    <dbReference type="NCBI Taxonomy" id="3299028"/>
    <lineage>
        <taxon>Bacteria</taxon>
        <taxon>Pseudomonadati</taxon>
        <taxon>Pseudomonadota</taxon>
        <taxon>Betaproteobacteria</taxon>
        <taxon>Burkholderiales</taxon>
        <taxon>Sphaerotilaceae</taxon>
        <taxon>Roseateles</taxon>
    </lineage>
</organism>
<evidence type="ECO:0000256" key="3">
    <source>
        <dbReference type="ARBA" id="ARBA00022692"/>
    </source>
</evidence>
<feature type="domain" description="Tyrosine-protein kinase G-rich" evidence="8">
    <location>
        <begin position="285"/>
        <end position="363"/>
    </location>
</feature>
<dbReference type="PANTHER" id="PTHR32309:SF13">
    <property type="entry name" value="FERRIC ENTEROBACTIN TRANSPORT PROTEIN FEPE"/>
    <property type="match status" value="1"/>
</dbReference>
<proteinExistence type="predicted"/>
<dbReference type="InterPro" id="IPR003856">
    <property type="entry name" value="LPS_length_determ_N"/>
</dbReference>
<feature type="transmembrane region" description="Helical" evidence="6">
    <location>
        <begin position="343"/>
        <end position="365"/>
    </location>
</feature>
<evidence type="ECO:0000259" key="7">
    <source>
        <dbReference type="Pfam" id="PF02706"/>
    </source>
</evidence>
<keyword evidence="5 6" id="KW-0472">Membrane</keyword>
<dbReference type="PANTHER" id="PTHR32309">
    <property type="entry name" value="TYROSINE-PROTEIN KINASE"/>
    <property type="match status" value="1"/>
</dbReference>
<feature type="transmembrane region" description="Helical" evidence="6">
    <location>
        <begin position="34"/>
        <end position="53"/>
    </location>
</feature>
<evidence type="ECO:0000256" key="4">
    <source>
        <dbReference type="ARBA" id="ARBA00022989"/>
    </source>
</evidence>
<feature type="transmembrane region" description="Helical" evidence="6">
    <location>
        <begin position="73"/>
        <end position="93"/>
    </location>
</feature>
<feature type="domain" description="Polysaccharide chain length determinant N-terminal" evidence="7">
    <location>
        <begin position="18"/>
        <end position="114"/>
    </location>
</feature>
<dbReference type="Pfam" id="PF13807">
    <property type="entry name" value="GNVR"/>
    <property type="match status" value="1"/>
</dbReference>
<evidence type="ECO:0000256" key="6">
    <source>
        <dbReference type="SAM" id="Phobius"/>
    </source>
</evidence>
<keyword evidence="4 6" id="KW-1133">Transmembrane helix</keyword>